<evidence type="ECO:0000256" key="1">
    <source>
        <dbReference type="SAM" id="MobiDB-lite"/>
    </source>
</evidence>
<dbReference type="AlphaFoldDB" id="A0A9Q4KV11"/>
<dbReference type="EMBL" id="JAKELO010000002">
    <property type="protein sequence ID" value="MDE4908677.1"/>
    <property type="molecule type" value="Genomic_DNA"/>
</dbReference>
<comment type="caution">
    <text evidence="2">The sequence shown here is derived from an EMBL/GenBank/DDBJ whole genome shotgun (WGS) entry which is preliminary data.</text>
</comment>
<feature type="compositionally biased region" description="Basic and acidic residues" evidence="1">
    <location>
        <begin position="60"/>
        <end position="84"/>
    </location>
</feature>
<organism evidence="2 3">
    <name type="scientific">Methanogenium marinum</name>
    <dbReference type="NCBI Taxonomy" id="348610"/>
    <lineage>
        <taxon>Archaea</taxon>
        <taxon>Methanobacteriati</taxon>
        <taxon>Methanobacteriota</taxon>
        <taxon>Stenosarchaea group</taxon>
        <taxon>Methanomicrobia</taxon>
        <taxon>Methanomicrobiales</taxon>
        <taxon>Methanomicrobiaceae</taxon>
        <taxon>Methanogenium</taxon>
    </lineage>
</organism>
<sequence>MINSAHPSGTFISTICNNAERVPNILNQADLLCISRPDAIPQHPESLVYYLVCCHPRASRPGDDPDDTRCGLQDEGRREEGNGY</sequence>
<proteinExistence type="predicted"/>
<protein>
    <submittedName>
        <fullName evidence="2">Uncharacterized protein</fullName>
    </submittedName>
</protein>
<name>A0A9Q4KV11_9EURY</name>
<evidence type="ECO:0000313" key="2">
    <source>
        <dbReference type="EMBL" id="MDE4908677.1"/>
    </source>
</evidence>
<dbReference type="RefSeq" id="WP_274925296.1">
    <property type="nucleotide sequence ID" value="NZ_JAKELO010000002.1"/>
</dbReference>
<evidence type="ECO:0000313" key="3">
    <source>
        <dbReference type="Proteomes" id="UP001143747"/>
    </source>
</evidence>
<keyword evidence="3" id="KW-1185">Reference proteome</keyword>
<dbReference type="Proteomes" id="UP001143747">
    <property type="component" value="Unassembled WGS sequence"/>
</dbReference>
<reference evidence="2" key="1">
    <citation type="submission" date="2022-01" db="EMBL/GenBank/DDBJ databases">
        <title>Draft genome of Methanogenium marinum DSM 15558.</title>
        <authorList>
            <person name="Chen S.-C."/>
            <person name="You Y.-T."/>
        </authorList>
    </citation>
    <scope>NUCLEOTIDE SEQUENCE</scope>
    <source>
        <strain evidence="2">DSM 15558</strain>
    </source>
</reference>
<accession>A0A9Q4KV11</accession>
<feature type="region of interest" description="Disordered" evidence="1">
    <location>
        <begin position="58"/>
        <end position="84"/>
    </location>
</feature>
<gene>
    <name evidence="2" type="ORF">L0665_08675</name>
</gene>